<comment type="caution">
    <text evidence="2">The sequence shown here is derived from an EMBL/GenBank/DDBJ whole genome shotgun (WGS) entry which is preliminary data.</text>
</comment>
<evidence type="ECO:0000313" key="3">
    <source>
        <dbReference type="Proteomes" id="UP001141806"/>
    </source>
</evidence>
<dbReference type="Proteomes" id="UP001141806">
    <property type="component" value="Unassembled WGS sequence"/>
</dbReference>
<feature type="compositionally biased region" description="Basic and acidic residues" evidence="1">
    <location>
        <begin position="164"/>
        <end position="174"/>
    </location>
</feature>
<proteinExistence type="predicted"/>
<evidence type="ECO:0000256" key="1">
    <source>
        <dbReference type="SAM" id="MobiDB-lite"/>
    </source>
</evidence>
<accession>A0A9Q0H4G0</accession>
<keyword evidence="3" id="KW-1185">Reference proteome</keyword>
<feature type="compositionally biased region" description="Polar residues" evidence="1">
    <location>
        <begin position="147"/>
        <end position="163"/>
    </location>
</feature>
<gene>
    <name evidence="2" type="ORF">NE237_024543</name>
</gene>
<feature type="region of interest" description="Disordered" evidence="1">
    <location>
        <begin position="141"/>
        <end position="174"/>
    </location>
</feature>
<organism evidence="2 3">
    <name type="scientific">Protea cynaroides</name>
    <dbReference type="NCBI Taxonomy" id="273540"/>
    <lineage>
        <taxon>Eukaryota</taxon>
        <taxon>Viridiplantae</taxon>
        <taxon>Streptophyta</taxon>
        <taxon>Embryophyta</taxon>
        <taxon>Tracheophyta</taxon>
        <taxon>Spermatophyta</taxon>
        <taxon>Magnoliopsida</taxon>
        <taxon>Proteales</taxon>
        <taxon>Proteaceae</taxon>
        <taxon>Protea</taxon>
    </lineage>
</organism>
<protein>
    <submittedName>
        <fullName evidence="2">Uncharacterized protein</fullName>
    </submittedName>
</protein>
<evidence type="ECO:0000313" key="2">
    <source>
        <dbReference type="EMBL" id="KAJ4957432.1"/>
    </source>
</evidence>
<name>A0A9Q0H4G0_9MAGN</name>
<reference evidence="2" key="1">
    <citation type="journal article" date="2023" name="Plant J.">
        <title>The genome of the king protea, Protea cynaroides.</title>
        <authorList>
            <person name="Chang J."/>
            <person name="Duong T.A."/>
            <person name="Schoeman C."/>
            <person name="Ma X."/>
            <person name="Roodt D."/>
            <person name="Barker N."/>
            <person name="Li Z."/>
            <person name="Van de Peer Y."/>
            <person name="Mizrachi E."/>
        </authorList>
    </citation>
    <scope>NUCLEOTIDE SEQUENCE</scope>
    <source>
        <tissue evidence="2">Young leaves</tissue>
    </source>
</reference>
<dbReference type="EMBL" id="JAMYWD010000010">
    <property type="protein sequence ID" value="KAJ4957432.1"/>
    <property type="molecule type" value="Genomic_DNA"/>
</dbReference>
<sequence>MKLVDEDRYGLIDLVYDAYFTVLSHIPDGKNVNFSVRAELPKGGHMDVINDLDMLKMMRILTQEAGKGKPRPRRTSKENFGTVPIHEEPKTTVDIVVRLPTHEGSKTIADTVVKVPTHEEPLTTTITFSISFPNFKKIVVSRPSKKVPSTTGTKISDKTSGGSSKEDRQRTSHK</sequence>
<dbReference type="AlphaFoldDB" id="A0A9Q0H4G0"/>